<proteinExistence type="predicted"/>
<evidence type="ECO:0000256" key="3">
    <source>
        <dbReference type="ARBA" id="ARBA00022723"/>
    </source>
</evidence>
<evidence type="ECO:0000256" key="5">
    <source>
        <dbReference type="ARBA" id="ARBA00022833"/>
    </source>
</evidence>
<evidence type="ECO:0000256" key="4">
    <source>
        <dbReference type="ARBA" id="ARBA00022771"/>
    </source>
</evidence>
<reference evidence="11 12" key="1">
    <citation type="submission" date="2019-07" db="EMBL/GenBank/DDBJ databases">
        <title>Annotation for the trematode Paragonimus westermani.</title>
        <authorList>
            <person name="Choi Y.-J."/>
        </authorList>
    </citation>
    <scope>NUCLEOTIDE SEQUENCE [LARGE SCALE GENOMIC DNA]</scope>
    <source>
        <strain evidence="11">180907_Pwestermani</strain>
    </source>
</reference>
<feature type="transmembrane region" description="Helical" evidence="9">
    <location>
        <begin position="168"/>
        <end position="186"/>
    </location>
</feature>
<dbReference type="GO" id="GO:0008270">
    <property type="term" value="F:zinc ion binding"/>
    <property type="evidence" value="ECO:0007669"/>
    <property type="project" value="UniProtKB-KW"/>
</dbReference>
<dbReference type="InterPro" id="IPR001841">
    <property type="entry name" value="Znf_RING"/>
</dbReference>
<keyword evidence="4 8" id="KW-0863">Zinc-finger</keyword>
<organism evidence="11 12">
    <name type="scientific">Paragonimus westermani</name>
    <dbReference type="NCBI Taxonomy" id="34504"/>
    <lineage>
        <taxon>Eukaryota</taxon>
        <taxon>Metazoa</taxon>
        <taxon>Spiralia</taxon>
        <taxon>Lophotrochozoa</taxon>
        <taxon>Platyhelminthes</taxon>
        <taxon>Trematoda</taxon>
        <taxon>Digenea</taxon>
        <taxon>Plagiorchiida</taxon>
        <taxon>Troglotremata</taxon>
        <taxon>Troglotrematidae</taxon>
        <taxon>Paragonimus</taxon>
    </lineage>
</organism>
<protein>
    <submittedName>
        <fullName evidence="11">RING finger protein</fullName>
    </submittedName>
</protein>
<dbReference type="AlphaFoldDB" id="A0A8T0DM97"/>
<sequence>MDKMDSDVIVLNNITYHLSKLPPEEQMRIKHLKLHEMHRGHEEMHLEMFIIAMISLFVCQVLLMTWKKYHFKTYQFATLIAMWTVPFVYSLFARFPRFIVIWFLFSLITGSMVYMASKKRISTTTPRRVYRWFLFMHNASYALGVGGYILMMLTIFQLNHLILLPTNWALDIALLTLFYGIYYGVISRDFAEVCTDKMAAQIGYYVPQGMPVRRFDPTTCSICTNQLKTDACEPIHRLNCAHAYPFRSNMCCRLCCLQIVFHDFCIRGWCIVGKKDICPYCKEKVDLRKTFTNPWDKPHLLYGNFLDLIRYLVAWQPVILGLVHIVNTSLGLK</sequence>
<dbReference type="InterPro" id="IPR040176">
    <property type="entry name" value="RNF121/RNF175"/>
</dbReference>
<dbReference type="EMBL" id="JTDF01002237">
    <property type="protein sequence ID" value="KAF8569049.1"/>
    <property type="molecule type" value="Genomic_DNA"/>
</dbReference>
<feature type="transmembrane region" description="Helical" evidence="9">
    <location>
        <begin position="48"/>
        <end position="66"/>
    </location>
</feature>
<accession>A0A8T0DM97</accession>
<comment type="subcellular location">
    <subcellularLocation>
        <location evidence="1">Membrane</location>
        <topology evidence="1">Multi-pass membrane protein</topology>
    </subcellularLocation>
</comment>
<feature type="domain" description="RING-type" evidence="10">
    <location>
        <begin position="220"/>
        <end position="282"/>
    </location>
</feature>
<dbReference type="PROSITE" id="PS50089">
    <property type="entry name" value="ZF_RING_2"/>
    <property type="match status" value="1"/>
</dbReference>
<evidence type="ECO:0000313" key="11">
    <source>
        <dbReference type="EMBL" id="KAF8569049.1"/>
    </source>
</evidence>
<dbReference type="GO" id="GO:0005789">
    <property type="term" value="C:endoplasmic reticulum membrane"/>
    <property type="evidence" value="ECO:0007669"/>
    <property type="project" value="TreeGrafter"/>
</dbReference>
<evidence type="ECO:0000256" key="6">
    <source>
        <dbReference type="ARBA" id="ARBA00022989"/>
    </source>
</evidence>
<evidence type="ECO:0000256" key="9">
    <source>
        <dbReference type="SAM" id="Phobius"/>
    </source>
</evidence>
<evidence type="ECO:0000256" key="7">
    <source>
        <dbReference type="ARBA" id="ARBA00023136"/>
    </source>
</evidence>
<feature type="transmembrane region" description="Helical" evidence="9">
    <location>
        <begin position="129"/>
        <end position="156"/>
    </location>
</feature>
<name>A0A8T0DM97_9TREM</name>
<dbReference type="OrthoDB" id="446635at2759"/>
<dbReference type="PANTHER" id="PTHR13407:SF0">
    <property type="entry name" value="FI05221P"/>
    <property type="match status" value="1"/>
</dbReference>
<keyword evidence="2 9" id="KW-0812">Transmembrane</keyword>
<dbReference type="GO" id="GO:0036503">
    <property type="term" value="P:ERAD pathway"/>
    <property type="evidence" value="ECO:0007669"/>
    <property type="project" value="TreeGrafter"/>
</dbReference>
<keyword evidence="5" id="KW-0862">Zinc</keyword>
<evidence type="ECO:0000256" key="2">
    <source>
        <dbReference type="ARBA" id="ARBA00022692"/>
    </source>
</evidence>
<feature type="transmembrane region" description="Helical" evidence="9">
    <location>
        <begin position="98"/>
        <end position="117"/>
    </location>
</feature>
<keyword evidence="12" id="KW-1185">Reference proteome</keyword>
<feature type="transmembrane region" description="Helical" evidence="9">
    <location>
        <begin position="73"/>
        <end position="92"/>
    </location>
</feature>
<keyword evidence="6 9" id="KW-1133">Transmembrane helix</keyword>
<dbReference type="PANTHER" id="PTHR13407">
    <property type="entry name" value="RNF121 PROTEIN"/>
    <property type="match status" value="1"/>
</dbReference>
<evidence type="ECO:0000256" key="8">
    <source>
        <dbReference type="PROSITE-ProRule" id="PRU00175"/>
    </source>
</evidence>
<evidence type="ECO:0000256" key="1">
    <source>
        <dbReference type="ARBA" id="ARBA00004141"/>
    </source>
</evidence>
<evidence type="ECO:0000259" key="10">
    <source>
        <dbReference type="PROSITE" id="PS50089"/>
    </source>
</evidence>
<evidence type="ECO:0000313" key="12">
    <source>
        <dbReference type="Proteomes" id="UP000699462"/>
    </source>
</evidence>
<keyword evidence="3" id="KW-0479">Metal-binding</keyword>
<comment type="caution">
    <text evidence="11">The sequence shown here is derived from an EMBL/GenBank/DDBJ whole genome shotgun (WGS) entry which is preliminary data.</text>
</comment>
<dbReference type="GO" id="GO:0061630">
    <property type="term" value="F:ubiquitin protein ligase activity"/>
    <property type="evidence" value="ECO:0007669"/>
    <property type="project" value="TreeGrafter"/>
</dbReference>
<keyword evidence="7 9" id="KW-0472">Membrane</keyword>
<gene>
    <name evidence="11" type="ORF">P879_01523</name>
</gene>
<dbReference type="GO" id="GO:0000139">
    <property type="term" value="C:Golgi membrane"/>
    <property type="evidence" value="ECO:0007669"/>
    <property type="project" value="TreeGrafter"/>
</dbReference>
<dbReference type="Proteomes" id="UP000699462">
    <property type="component" value="Unassembled WGS sequence"/>
</dbReference>